<protein>
    <submittedName>
        <fullName evidence="7">DsbE family thiol:disulfide interchange protein</fullName>
    </submittedName>
</protein>
<dbReference type="InterPro" id="IPR004799">
    <property type="entry name" value="Periplasmic_diS_OxRdtase_DsbE"/>
</dbReference>
<comment type="subcellular location">
    <subcellularLocation>
        <location evidence="1">Cell inner membrane</location>
        <topology evidence="1">Single-pass membrane protein</topology>
        <orientation evidence="1">Periplasmic side</orientation>
    </subcellularLocation>
</comment>
<evidence type="ECO:0000313" key="7">
    <source>
        <dbReference type="EMBL" id="MEJ1248956.1"/>
    </source>
</evidence>
<dbReference type="Proteomes" id="UP001364472">
    <property type="component" value="Unassembled WGS sequence"/>
</dbReference>
<organism evidence="7 8">
    <name type="scientific">Denitratimonas tolerans</name>
    <dbReference type="NCBI Taxonomy" id="1338420"/>
    <lineage>
        <taxon>Bacteria</taxon>
        <taxon>Pseudomonadati</taxon>
        <taxon>Pseudomonadota</taxon>
        <taxon>Gammaproteobacteria</taxon>
        <taxon>Lysobacterales</taxon>
        <taxon>Lysobacteraceae</taxon>
        <taxon>Denitratimonas</taxon>
    </lineage>
</organism>
<proteinExistence type="inferred from homology"/>
<dbReference type="PROSITE" id="PS51352">
    <property type="entry name" value="THIOREDOXIN_2"/>
    <property type="match status" value="1"/>
</dbReference>
<evidence type="ECO:0000256" key="3">
    <source>
        <dbReference type="ARBA" id="ARBA00022748"/>
    </source>
</evidence>
<dbReference type="GO" id="GO:0030288">
    <property type="term" value="C:outer membrane-bounded periplasmic space"/>
    <property type="evidence" value="ECO:0007669"/>
    <property type="project" value="InterPro"/>
</dbReference>
<keyword evidence="8" id="KW-1185">Reference proteome</keyword>
<dbReference type="GO" id="GO:0017004">
    <property type="term" value="P:cytochrome complex assembly"/>
    <property type="evidence" value="ECO:0007669"/>
    <property type="project" value="UniProtKB-KW"/>
</dbReference>
<name>A0AAW9R4E9_9GAMM</name>
<dbReference type="AlphaFoldDB" id="A0AAW9R4E9"/>
<keyword evidence="4" id="KW-1015">Disulfide bond</keyword>
<dbReference type="InterPro" id="IPR050553">
    <property type="entry name" value="Thioredoxin_ResA/DsbE_sf"/>
</dbReference>
<comment type="similarity">
    <text evidence="2">Belongs to the thioredoxin family. DsbE subfamily.</text>
</comment>
<dbReference type="NCBIfam" id="TIGR00385">
    <property type="entry name" value="dsbE"/>
    <property type="match status" value="1"/>
</dbReference>
<dbReference type="GO" id="GO:0015036">
    <property type="term" value="F:disulfide oxidoreductase activity"/>
    <property type="evidence" value="ECO:0007669"/>
    <property type="project" value="InterPro"/>
</dbReference>
<comment type="caution">
    <text evidence="7">The sequence shown here is derived from an EMBL/GenBank/DDBJ whole genome shotgun (WGS) entry which is preliminary data.</text>
</comment>
<dbReference type="PANTHER" id="PTHR42852">
    <property type="entry name" value="THIOL:DISULFIDE INTERCHANGE PROTEIN DSBE"/>
    <property type="match status" value="1"/>
</dbReference>
<evidence type="ECO:0000313" key="8">
    <source>
        <dbReference type="Proteomes" id="UP001364472"/>
    </source>
</evidence>
<dbReference type="CDD" id="cd03010">
    <property type="entry name" value="TlpA_like_DsbE"/>
    <property type="match status" value="1"/>
</dbReference>
<dbReference type="EMBL" id="JBBDHC010000004">
    <property type="protein sequence ID" value="MEJ1248956.1"/>
    <property type="molecule type" value="Genomic_DNA"/>
</dbReference>
<evidence type="ECO:0000256" key="2">
    <source>
        <dbReference type="ARBA" id="ARBA00007758"/>
    </source>
</evidence>
<reference evidence="7 8" key="1">
    <citation type="journal article" date="2016" name="Antonie Van Leeuwenhoek">
        <title>Denitratimonas tolerans gen. nov., sp. nov., a denitrifying bacterium isolated from a bioreactor for tannery wastewater treatment.</title>
        <authorList>
            <person name="Han S.I."/>
            <person name="Kim J.O."/>
            <person name="Lee Y.R."/>
            <person name="Ekpeghere K.I."/>
            <person name="Koh S.C."/>
            <person name="Whang K.S."/>
        </authorList>
    </citation>
    <scope>NUCLEOTIDE SEQUENCE [LARGE SCALE GENOMIC DNA]</scope>
    <source>
        <strain evidence="7 8">KACC 17565</strain>
    </source>
</reference>
<dbReference type="RefSeq" id="WP_337334669.1">
    <property type="nucleotide sequence ID" value="NZ_JBBDHC010000004.1"/>
</dbReference>
<dbReference type="Gene3D" id="3.40.30.10">
    <property type="entry name" value="Glutaredoxin"/>
    <property type="match status" value="1"/>
</dbReference>
<sequence>MLKHWLPLILFASLGLLLWAGIRLSQQRDPNAIPSPFIDRPLPAFSLPMLHDPSRTVDSASLIGTPYLLNVWASWCPECRVEHPEFEKLARAGVIRVVGYNYKDEPQDATRWLQQFGDPYEVIVADESGRTAINLGIYAAPETFFVDAQGIVRFKHIGALTPEIIAREIMPRLKAAAR</sequence>
<dbReference type="GO" id="GO:0005886">
    <property type="term" value="C:plasma membrane"/>
    <property type="evidence" value="ECO:0007669"/>
    <property type="project" value="UniProtKB-SubCell"/>
</dbReference>
<keyword evidence="3" id="KW-0201">Cytochrome c-type biogenesis</keyword>
<evidence type="ECO:0000256" key="5">
    <source>
        <dbReference type="ARBA" id="ARBA00023284"/>
    </source>
</evidence>
<accession>A0AAW9R4E9</accession>
<evidence type="ECO:0000256" key="4">
    <source>
        <dbReference type="ARBA" id="ARBA00023157"/>
    </source>
</evidence>
<gene>
    <name evidence="7" type="ORF">WB794_04595</name>
</gene>
<dbReference type="PANTHER" id="PTHR42852:SF6">
    <property type="entry name" value="THIOL:DISULFIDE INTERCHANGE PROTEIN DSBE"/>
    <property type="match status" value="1"/>
</dbReference>
<dbReference type="InterPro" id="IPR013740">
    <property type="entry name" value="Redoxin"/>
</dbReference>
<dbReference type="Pfam" id="PF08534">
    <property type="entry name" value="Redoxin"/>
    <property type="match status" value="1"/>
</dbReference>
<dbReference type="InterPro" id="IPR013766">
    <property type="entry name" value="Thioredoxin_domain"/>
</dbReference>
<feature type="domain" description="Thioredoxin" evidence="6">
    <location>
        <begin position="36"/>
        <end position="175"/>
    </location>
</feature>
<evidence type="ECO:0000259" key="6">
    <source>
        <dbReference type="PROSITE" id="PS51352"/>
    </source>
</evidence>
<dbReference type="SUPFAM" id="SSF52833">
    <property type="entry name" value="Thioredoxin-like"/>
    <property type="match status" value="1"/>
</dbReference>
<keyword evidence="5" id="KW-0676">Redox-active center</keyword>
<dbReference type="InterPro" id="IPR036249">
    <property type="entry name" value="Thioredoxin-like_sf"/>
</dbReference>
<evidence type="ECO:0000256" key="1">
    <source>
        <dbReference type="ARBA" id="ARBA00004383"/>
    </source>
</evidence>